<sequence length="203" mass="22659">MKTLVTLTALCATFCLTACATTTSPTNGATPYQAASAGKFGFTDQRIESNRFRIIFEGNTRTTREQVEDRLLLRAADVTIENGYDWFQIAQRATDPKTFTRPRLGSRWSVASSYSTFHPRYGWINVYDPFWPRGPFDPFYDPFDDEEVTRFQATAEIILGKGSKPADRVDAFDARDVRANLASRVIPPAPQTPAPTDTAKTAS</sequence>
<evidence type="ECO:0000313" key="4">
    <source>
        <dbReference type="Proteomes" id="UP000245086"/>
    </source>
</evidence>
<dbReference type="AlphaFoldDB" id="A0A2P2EA90"/>
<dbReference type="RefSeq" id="WP_238164921.1">
    <property type="nucleotide sequence ID" value="NZ_BFBR01000004.1"/>
</dbReference>
<dbReference type="Proteomes" id="UP000245086">
    <property type="component" value="Unassembled WGS sequence"/>
</dbReference>
<feature type="chain" id="PRO_5015190090" description="Lipoprotein" evidence="2">
    <location>
        <begin position="21"/>
        <end position="203"/>
    </location>
</feature>
<organism evidence="3 4">
    <name type="scientific">Candidatus Phycosocius bacilliformis</name>
    <dbReference type="NCBI Taxonomy" id="1445552"/>
    <lineage>
        <taxon>Bacteria</taxon>
        <taxon>Pseudomonadati</taxon>
        <taxon>Pseudomonadota</taxon>
        <taxon>Alphaproteobacteria</taxon>
        <taxon>Caulobacterales</taxon>
        <taxon>Caulobacterales incertae sedis</taxon>
        <taxon>Candidatus Phycosocius</taxon>
    </lineage>
</organism>
<feature type="compositionally biased region" description="Low complexity" evidence="1">
    <location>
        <begin position="194"/>
        <end position="203"/>
    </location>
</feature>
<evidence type="ECO:0008006" key="5">
    <source>
        <dbReference type="Google" id="ProtNLM"/>
    </source>
</evidence>
<evidence type="ECO:0000313" key="3">
    <source>
        <dbReference type="EMBL" id="GBF57981.1"/>
    </source>
</evidence>
<keyword evidence="4" id="KW-1185">Reference proteome</keyword>
<gene>
    <name evidence="3" type="ORF">PbB2_01652</name>
</gene>
<reference evidence="3" key="1">
    <citation type="journal article" date="2018" name="Genome Announc.">
        <title>Draft Genome Sequence of "Candidatus Phycosocius bacilliformis," an Alphaproteobacterial Ectosymbiont of the Hydrocarbon-Producing Green Alga Botryococcus braunii.</title>
        <authorList>
            <person name="Tanabe Y."/>
            <person name="Yamaguchi H."/>
            <person name="Watanabe M.M."/>
        </authorList>
    </citation>
    <scope>NUCLEOTIDE SEQUENCE [LARGE SCALE GENOMIC DNA]</scope>
    <source>
        <strain evidence="3">BOTRYCO-2</strain>
    </source>
</reference>
<accession>A0A2P2EA90</accession>
<dbReference type="NCBIfam" id="NF047637">
    <property type="entry name" value="lipo_CC0125"/>
    <property type="match status" value="1"/>
</dbReference>
<comment type="caution">
    <text evidence="3">The sequence shown here is derived from an EMBL/GenBank/DDBJ whole genome shotgun (WGS) entry which is preliminary data.</text>
</comment>
<keyword evidence="2" id="KW-0732">Signal</keyword>
<feature type="region of interest" description="Disordered" evidence="1">
    <location>
        <begin position="184"/>
        <end position="203"/>
    </location>
</feature>
<proteinExistence type="predicted"/>
<name>A0A2P2EA90_9PROT</name>
<protein>
    <recommendedName>
        <fullName evidence="5">Lipoprotein</fullName>
    </recommendedName>
</protein>
<evidence type="ECO:0000256" key="2">
    <source>
        <dbReference type="SAM" id="SignalP"/>
    </source>
</evidence>
<dbReference type="EMBL" id="BFBR01000004">
    <property type="protein sequence ID" value="GBF57981.1"/>
    <property type="molecule type" value="Genomic_DNA"/>
</dbReference>
<feature type="signal peptide" evidence="2">
    <location>
        <begin position="1"/>
        <end position="20"/>
    </location>
</feature>
<evidence type="ECO:0000256" key="1">
    <source>
        <dbReference type="SAM" id="MobiDB-lite"/>
    </source>
</evidence>